<dbReference type="KEGG" id="csl:COCSUDRAFT_38557"/>
<proteinExistence type="predicted"/>
<dbReference type="Proteomes" id="UP000007264">
    <property type="component" value="Unassembled WGS sequence"/>
</dbReference>
<accession>I0YK60</accession>
<gene>
    <name evidence="1" type="ORF">COCSUDRAFT_38557</name>
</gene>
<protein>
    <submittedName>
        <fullName evidence="1">Uncharacterized protein</fullName>
    </submittedName>
</protein>
<organism evidence="1 2">
    <name type="scientific">Coccomyxa subellipsoidea (strain C-169)</name>
    <name type="common">Green microalga</name>
    <dbReference type="NCBI Taxonomy" id="574566"/>
    <lineage>
        <taxon>Eukaryota</taxon>
        <taxon>Viridiplantae</taxon>
        <taxon>Chlorophyta</taxon>
        <taxon>core chlorophytes</taxon>
        <taxon>Trebouxiophyceae</taxon>
        <taxon>Trebouxiophyceae incertae sedis</taxon>
        <taxon>Coccomyxaceae</taxon>
        <taxon>Coccomyxa</taxon>
        <taxon>Coccomyxa subellipsoidea</taxon>
    </lineage>
</organism>
<evidence type="ECO:0000313" key="2">
    <source>
        <dbReference type="Proteomes" id="UP000007264"/>
    </source>
</evidence>
<evidence type="ECO:0000313" key="1">
    <source>
        <dbReference type="EMBL" id="EIE18779.1"/>
    </source>
</evidence>
<reference evidence="1 2" key="1">
    <citation type="journal article" date="2012" name="Genome Biol.">
        <title>The genome of the polar eukaryotic microalga coccomyxa subellipsoidea reveals traits of cold adaptation.</title>
        <authorList>
            <person name="Blanc G."/>
            <person name="Agarkova I."/>
            <person name="Grimwood J."/>
            <person name="Kuo A."/>
            <person name="Brueggeman A."/>
            <person name="Dunigan D."/>
            <person name="Gurnon J."/>
            <person name="Ladunga I."/>
            <person name="Lindquist E."/>
            <person name="Lucas S."/>
            <person name="Pangilinan J."/>
            <person name="Proschold T."/>
            <person name="Salamov A."/>
            <person name="Schmutz J."/>
            <person name="Weeks D."/>
            <person name="Yamada T."/>
            <person name="Claverie J.M."/>
            <person name="Grigoriev I."/>
            <person name="Van Etten J."/>
            <person name="Lomsadze A."/>
            <person name="Borodovsky M."/>
        </authorList>
    </citation>
    <scope>NUCLEOTIDE SEQUENCE [LARGE SCALE GENOMIC DNA]</scope>
    <source>
        <strain evidence="1 2">C-169</strain>
    </source>
</reference>
<name>I0YK60_COCSC</name>
<dbReference type="GeneID" id="17036708"/>
<dbReference type="RefSeq" id="XP_005643323.1">
    <property type="nucleotide sequence ID" value="XM_005643266.1"/>
</dbReference>
<dbReference type="EMBL" id="AGSI01000022">
    <property type="protein sequence ID" value="EIE18779.1"/>
    <property type="molecule type" value="Genomic_DNA"/>
</dbReference>
<keyword evidence="2" id="KW-1185">Reference proteome</keyword>
<dbReference type="AlphaFoldDB" id="I0YK60"/>
<comment type="caution">
    <text evidence="1">The sequence shown here is derived from an EMBL/GenBank/DDBJ whole genome shotgun (WGS) entry which is preliminary data.</text>
</comment>
<sequence length="97" mass="10992">MADAVKLGVCPGRCWTAHFSAPAADQQIKGELPGLPPTRYFLHSHMISLRCMLFLPVVLRTHRRYWANISRRQTPAMLKSCDSGLKCLLAGKRRMVR</sequence>